<evidence type="ECO:0000313" key="1">
    <source>
        <dbReference type="EMBL" id="MBA9079082.1"/>
    </source>
</evidence>
<protein>
    <recommendedName>
        <fullName evidence="3">DUF3231 family protein</fullName>
    </recommendedName>
</protein>
<accession>A0A839GJP0</accession>
<evidence type="ECO:0000313" key="2">
    <source>
        <dbReference type="Proteomes" id="UP000563094"/>
    </source>
</evidence>
<dbReference type="EMBL" id="JACJIQ010000018">
    <property type="protein sequence ID" value="MBA9079082.1"/>
    <property type="molecule type" value="Genomic_DNA"/>
</dbReference>
<comment type="caution">
    <text evidence="1">The sequence shown here is derived from an EMBL/GenBank/DDBJ whole genome shotgun (WGS) entry which is preliminary data.</text>
</comment>
<gene>
    <name evidence="1" type="ORF">FHS90_003817</name>
</gene>
<organism evidence="1 2">
    <name type="scientific">Rufibacter quisquiliarum</name>
    <dbReference type="NCBI Taxonomy" id="1549639"/>
    <lineage>
        <taxon>Bacteria</taxon>
        <taxon>Pseudomonadati</taxon>
        <taxon>Bacteroidota</taxon>
        <taxon>Cytophagia</taxon>
        <taxon>Cytophagales</taxon>
        <taxon>Hymenobacteraceae</taxon>
        <taxon>Rufibacter</taxon>
    </lineage>
</organism>
<evidence type="ECO:0008006" key="3">
    <source>
        <dbReference type="Google" id="ProtNLM"/>
    </source>
</evidence>
<dbReference type="RefSeq" id="WP_182514092.1">
    <property type="nucleotide sequence ID" value="NZ_JACJIQ010000018.1"/>
</dbReference>
<sequence>MNTNLQGEESSQNIFEKAIGSMMSGGTYNTGEQGEDIQIVTGQEYGHTPYSEMAEKAYASTYAKRATLDASEYYAVTQGYLREQVCMGQCNLFMQVLKNPMLRESMLVYRHDVCEPNVKEMKDILEAGGYALPAPYNAHTDARSIDSLGSVTTDVIDDRMILIGHIFAVEGFMNRWNQGAVLSHRSEVRDAFIRNYHRANRWHLAAIVMAGKMQFIEPQPEIQAQ</sequence>
<proteinExistence type="predicted"/>
<dbReference type="Proteomes" id="UP000563094">
    <property type="component" value="Unassembled WGS sequence"/>
</dbReference>
<keyword evidence="2" id="KW-1185">Reference proteome</keyword>
<dbReference type="InterPro" id="IPR012347">
    <property type="entry name" value="Ferritin-like"/>
</dbReference>
<name>A0A839GJP0_9BACT</name>
<reference evidence="1 2" key="1">
    <citation type="submission" date="2020-08" db="EMBL/GenBank/DDBJ databases">
        <title>Genomic Encyclopedia of Type Strains, Phase IV (KMG-IV): sequencing the most valuable type-strain genomes for metagenomic binning, comparative biology and taxonomic classification.</title>
        <authorList>
            <person name="Goeker M."/>
        </authorList>
    </citation>
    <scope>NUCLEOTIDE SEQUENCE [LARGE SCALE GENOMIC DNA]</scope>
    <source>
        <strain evidence="1 2">DSM 29854</strain>
    </source>
</reference>
<dbReference type="AlphaFoldDB" id="A0A839GJP0"/>
<dbReference type="Gene3D" id="1.20.1260.10">
    <property type="match status" value="1"/>
</dbReference>